<gene>
    <name evidence="5" type="primary">Necator_chrV.g19470</name>
    <name evidence="5" type="ORF">RB195_014678</name>
</gene>
<dbReference type="InterPro" id="IPR011989">
    <property type="entry name" value="ARM-like"/>
</dbReference>
<evidence type="ECO:0000256" key="3">
    <source>
        <dbReference type="SAM" id="Phobius"/>
    </source>
</evidence>
<dbReference type="InterPro" id="IPR040108">
    <property type="entry name" value="Laa1/Sip1/HEATR5"/>
</dbReference>
<feature type="domain" description="SAYSvFN" evidence="4">
    <location>
        <begin position="714"/>
        <end position="768"/>
    </location>
</feature>
<reference evidence="5 6" key="1">
    <citation type="submission" date="2023-08" db="EMBL/GenBank/DDBJ databases">
        <title>A Necator americanus chromosomal reference genome.</title>
        <authorList>
            <person name="Ilik V."/>
            <person name="Petrzelkova K.J."/>
            <person name="Pardy F."/>
            <person name="Fuh T."/>
            <person name="Niatou-Singa F.S."/>
            <person name="Gouil Q."/>
            <person name="Baker L."/>
            <person name="Ritchie M.E."/>
            <person name="Jex A.R."/>
            <person name="Gazzola D."/>
            <person name="Li H."/>
            <person name="Toshio Fujiwara R."/>
            <person name="Zhan B."/>
            <person name="Aroian R.V."/>
            <person name="Pafco B."/>
            <person name="Schwarz E.M."/>
        </authorList>
    </citation>
    <scope>NUCLEOTIDE SEQUENCE [LARGE SCALE GENOMIC DNA]</scope>
    <source>
        <strain evidence="5 6">Aroian</strain>
        <tissue evidence="5">Whole animal</tissue>
    </source>
</reference>
<evidence type="ECO:0000313" key="6">
    <source>
        <dbReference type="Proteomes" id="UP001303046"/>
    </source>
</evidence>
<feature type="compositionally biased region" description="Acidic residues" evidence="2">
    <location>
        <begin position="2012"/>
        <end position="2024"/>
    </location>
</feature>
<dbReference type="PANTHER" id="PTHR21663">
    <property type="entry name" value="HYPOTHETICAL HEAT DOMAIN-CONTAINING"/>
    <property type="match status" value="1"/>
</dbReference>
<keyword evidence="3" id="KW-0812">Transmembrane</keyword>
<sequence>MLFIYVPDSFTFISCTQLLVDLLSASLWMEDDKVNMALDDIIKLNKRRRGANGAGRSNGSAQKFKGRTFAGSRGRGALAQRRGARANFGRRRGARSESVQHRSTRSDSASVSVVNNAATRRFVKNLVNKTIKRMRAKAATASRADTVLTGIGARSRGIRKRVLGVPRIVIRGPRGIRSAVQRRVEERPEQVVYETVRVVDPQPAPVRVIRRRENAQRGALQAPRRFLQQRSAQFQRQRSRVIVQQPARTSRAFLDRDIVVYPNGNSRAPVRRANVVYVDDQMSSRVQRSAQSNVQFVRKRPSRQYMSYDDIDDDVDSYPSTSRFSGNGRMKRKGRGFDVRASLRAQPLTQLHGASCRFDPTIRQSVHLHLVRLAANDAAHSESNDIDYITFLMTTIRNFVRCAVEDFRTLHAHLDSLRYLKRRELNIVEQVFVHRNVARITDFLEELKEKTGYHVCFLRGCKDNTVSSFFESGLAVVPLPELRGRHFEEILSQNSSDEMSSLGFAAGAALHEIGHLFGAFHSYQGIMSEQPNAILLFGTKVNGQLENIPECFFDNYSICLFAHGPFFNEPINRGTHSPVLFKLSKAVLHIKCEEGILLVVIIQDTAYRDLKIFDASQTSVTINVDERSWDLIQRMNKTAEKLMAYRKGNKVKDDKSVRNISPSSSVHELENKRGIQRSPGIWQRLNIDILDAPPLRTWRKCLETNPRSTLVATFLVYLIGQIYFVWLQFGLVFFAFSILAAICLSLGNRSEGEMSAYSVFNPNCELISLVTTRIIGVPRVLLCWLEEDAICRFSLSFLSMDESHSLLLNEEALRQCPDAKKPVFLYEWLRYLDRILPVTQRSDLKSIQPQLVQQLLSRVTSINGPPIRYLLARCLARIYLIGDSSTFGDTLNLCNDTLKIKDDSPSQLPAKLAALACIASFYETMGRCGSSFVDTFPIMVKWLKIAESQGRAEILMTLSSMVSGLGSGASNFHKDVYKAAKAHLADRVMPVRTAALQCLTALVPVYPPLYSTELEAVVTLCTKALDGSNYETRLAVAKLLGVLLATTLQPPPPPIAIGKPTANARAAPIRPIPLEDALHLLAGGFLRGGIGGFLKGGSNCSTATVGGQKDVRAGIAMGYVELMREMGALWLERNLSVICRHLLELAAKCGGLAYTNSPPQAAEAIFLRRCVSYILRATVGTMLSEQAQITACKYLGQLLADYINSFDYSVEPGVERILGAEAYSSAQAAVVATLELSNLVRQIGTAVTPLFVEASGIMEPVFACLLHPIVSARTATAWCLRCITMAVPSQLTPLIDRCLSRLEHMKSCTDAISGYSLALAALVAAASDCKLGIPHGKPKQVLSCAEDMLKTATQQSRLAVAKINAGYILLNAVVSMGTSVVKENMPRIIQLWRTAFPRSTKEAEAEKGRGDAFSWQCALEQRAGALGVMLAVANQRELADDEAIKAMLLPIECALVMSSQVGTLIRSYGTKMRALISCVRVRVYQLLILLPPKSYEQMFHSLLRELVAEVTLSDDQGSQMMTAVAGLLCSGAEHTLLAPWSGGATDQALVEDQLQTLSHIGSGALENDSTCLISGSAKDVHNLWPEPDTPQAACLDAAIQAYGKVFPMIPDRQKLQITEHFADVIKNCKHAQRQQAIMLNVLCALALAFRGVTESRGGARMDSEPLRKASTALVESALETGTTPLVRAAAAEALGRLAQAVGDPQFVALRAQACFDKLRAFRDGRRAGYALALGCIHRHVGSLGSGQHLHTGVSVLFALARDHNAPSVQAWAMVALSLIAETGGGMFRGYVELALSDCLTLLLNTQSSNVEVVQGIGKLLTALMTCVGPELGSCGTIEGVRSSLLAACAIQLSHPDPLIKSEAIGGLQQMHLYAPRYVNLAHLVVDIATFLTSQHLCLRKASVCCLRQLVQREAREVREHAQVLVPQGVVDEGKKLPLPDTGLEGALFDMLDVETDPTLRAHVQETIVSLVQATCSELLNQWLLLCKDILATSSDNTRSTMFVGEEKAGKEGDEDEEGGDDDDATLQVGGSRSAVPDKGKVQPRWPTRVFATQVVQRLMSVCDTERAHLDLSLAKELQMSSGGRADYLVLHLSDLVRMSFMGATSDNTELRLAGLNSLQDVITRFSTVPEPEFPGHVILEQFQAQVGAALRPAFTEDTPSHVTAAACQVCSTWIGSGVARDLNDLRRVHQLLVSSLGKLKHGSINTQLYSESAATLEKLSILKAWAEVYVTAIAQEERQEVRMDSTGDDEDMGYVSSSESLLSLVRPELDSLVCYWLAALRDSALLSLPVQFSDQMPASGGAFYKAESVEACREYYRNSWPPILLALAMWLSKTNFELPENAEAPQTWPDNRREPRFHLMMGIAVEALCSRTIYADDHTIQSCVRAVHALLQCEWCQLQLMSDIRLPIELCNVLHRLILTRDNLATQQLCVGCAHAILDAARCSIRINASEDIENGNLPSPTTSSDDRPKNLYAGGEGDDGIAQGATLTFAMMELCLCVMVRQMPQINSAQMKSKSLAPLHMRRFGRLPIESASLLRSGIQLLVNVPSLCSSKGRLIILPSILYLIIGLIRESARVDENSVVPDLPPGHLTVVATTALQALRNLASTPPTDTTLSAWITMMQSALYSILLICDGEFRKDECVLMLSCVVLASVAPRPVVVGHRESFHRLVRLIRSQLHSENPQIVSKTLQSLSSLFARRDINGPFISLLGRDVFNVVRPLVTGEDVMRNVKDISEEQLPIVQDAFKTLEVLVTVADEKRKFSMVSLLTQSLCRLLCATTADEWRLLSQPARKIHEFALQRLNAVAPAWPIEFKQVLASHPTLKKRLETALLLQSSRQVQAQQVAKAKAVAAESKTVHLTQQPTIKLTMDFNAFGKAAS</sequence>
<comment type="caution">
    <text evidence="5">The sequence shown here is derived from an EMBL/GenBank/DDBJ whole genome shotgun (WGS) entry which is preliminary data.</text>
</comment>
<dbReference type="Proteomes" id="UP001303046">
    <property type="component" value="Unassembled WGS sequence"/>
</dbReference>
<organism evidence="5 6">
    <name type="scientific">Necator americanus</name>
    <name type="common">Human hookworm</name>
    <dbReference type="NCBI Taxonomy" id="51031"/>
    <lineage>
        <taxon>Eukaryota</taxon>
        <taxon>Metazoa</taxon>
        <taxon>Ecdysozoa</taxon>
        <taxon>Nematoda</taxon>
        <taxon>Chromadorea</taxon>
        <taxon>Rhabditida</taxon>
        <taxon>Rhabditina</taxon>
        <taxon>Rhabditomorpha</taxon>
        <taxon>Strongyloidea</taxon>
        <taxon>Ancylostomatidae</taxon>
        <taxon>Bunostominae</taxon>
        <taxon>Necator</taxon>
    </lineage>
</organism>
<name>A0ABR1E1J7_NECAM</name>
<accession>A0ABR1E1J7</accession>
<feature type="transmembrane region" description="Helical" evidence="3">
    <location>
        <begin position="714"/>
        <end position="744"/>
    </location>
</feature>
<feature type="region of interest" description="Disordered" evidence="2">
    <location>
        <begin position="2001"/>
        <end position="2041"/>
    </location>
</feature>
<keyword evidence="3" id="KW-0472">Membrane</keyword>
<dbReference type="EMBL" id="JAVFWL010000005">
    <property type="protein sequence ID" value="KAK6756408.1"/>
    <property type="molecule type" value="Genomic_DNA"/>
</dbReference>
<evidence type="ECO:0000259" key="4">
    <source>
        <dbReference type="Pfam" id="PF10260"/>
    </source>
</evidence>
<feature type="compositionally biased region" description="Basic residues" evidence="2">
    <location>
        <begin position="82"/>
        <end position="93"/>
    </location>
</feature>
<dbReference type="InterPro" id="IPR016024">
    <property type="entry name" value="ARM-type_fold"/>
</dbReference>
<dbReference type="Pfam" id="PF20210">
    <property type="entry name" value="Laa1_Sip1_HTR5"/>
    <property type="match status" value="1"/>
</dbReference>
<keyword evidence="6" id="KW-1185">Reference proteome</keyword>
<proteinExistence type="inferred from homology"/>
<feature type="region of interest" description="Disordered" evidence="2">
    <location>
        <begin position="2454"/>
        <end position="2476"/>
    </location>
</feature>
<evidence type="ECO:0000256" key="2">
    <source>
        <dbReference type="SAM" id="MobiDB-lite"/>
    </source>
</evidence>
<dbReference type="Gene3D" id="1.25.10.10">
    <property type="entry name" value="Leucine-rich Repeat Variant"/>
    <property type="match status" value="2"/>
</dbReference>
<dbReference type="PANTHER" id="PTHR21663:SF0">
    <property type="entry name" value="HEAT REPEAT-CONTAINING PROTEIN 5B"/>
    <property type="match status" value="1"/>
</dbReference>
<evidence type="ECO:0000313" key="5">
    <source>
        <dbReference type="EMBL" id="KAK6756408.1"/>
    </source>
</evidence>
<dbReference type="SUPFAM" id="SSF48371">
    <property type="entry name" value="ARM repeat"/>
    <property type="match status" value="2"/>
</dbReference>
<protein>
    <recommendedName>
        <fullName evidence="4">SAYSvFN domain-containing protein</fullName>
    </recommendedName>
</protein>
<comment type="similarity">
    <text evidence="1">Belongs to the HEATR5 family.</text>
</comment>
<dbReference type="Pfam" id="PF10260">
    <property type="entry name" value="SAYSvFN"/>
    <property type="match status" value="1"/>
</dbReference>
<dbReference type="InterPro" id="IPR046837">
    <property type="entry name" value="Laa1/Sip1/HEATR5-like_HEAT"/>
</dbReference>
<keyword evidence="3" id="KW-1133">Transmembrane helix</keyword>
<evidence type="ECO:0000256" key="1">
    <source>
        <dbReference type="ARBA" id="ARBA00008304"/>
    </source>
</evidence>
<feature type="region of interest" description="Disordered" evidence="2">
    <location>
        <begin position="75"/>
        <end position="111"/>
    </location>
</feature>
<dbReference type="InterPro" id="IPR019387">
    <property type="entry name" value="SAYSvFN_dom"/>
</dbReference>
<dbReference type="Pfam" id="PF25468">
    <property type="entry name" value="HEAT_HEATR5A"/>
    <property type="match status" value="1"/>
</dbReference>